<keyword evidence="1" id="KW-0808">Transferase</keyword>
<dbReference type="PROSITE" id="PS00101">
    <property type="entry name" value="HEXAPEP_TRANSFERASES"/>
    <property type="match status" value="1"/>
</dbReference>
<dbReference type="GO" id="GO:0016746">
    <property type="term" value="F:acyltransferase activity"/>
    <property type="evidence" value="ECO:0007669"/>
    <property type="project" value="UniProtKB-KW"/>
</dbReference>
<dbReference type="InterPro" id="IPR051159">
    <property type="entry name" value="Hexapeptide_acetyltransf"/>
</dbReference>
<dbReference type="AlphaFoldDB" id="A0AAU4K593"/>
<reference evidence="4 5" key="1">
    <citation type="submission" date="2022-10" db="EMBL/GenBank/DDBJ databases">
        <title>The complete genomes of actinobacterial strains from the NBC collection.</title>
        <authorList>
            <person name="Joergensen T.S."/>
            <person name="Alvarez Arevalo M."/>
            <person name="Sterndorff E.B."/>
            <person name="Faurdal D."/>
            <person name="Vuksanovic O."/>
            <person name="Mourched A.-S."/>
            <person name="Charusanti P."/>
            <person name="Shaw S."/>
            <person name="Blin K."/>
            <person name="Weber T."/>
        </authorList>
    </citation>
    <scope>NUCLEOTIDE SEQUENCE [LARGE SCALE GENOMIC DNA]</scope>
    <source>
        <strain evidence="4 5">NBC_00319</strain>
    </source>
</reference>
<evidence type="ECO:0000313" key="4">
    <source>
        <dbReference type="EMBL" id="WUM21154.1"/>
    </source>
</evidence>
<dbReference type="EMBL" id="CP108021">
    <property type="protein sequence ID" value="WUM21154.1"/>
    <property type="molecule type" value="Genomic_DNA"/>
</dbReference>
<dbReference type="KEGG" id="whr:OG579_04935"/>
<evidence type="ECO:0000256" key="1">
    <source>
        <dbReference type="ARBA" id="ARBA00022679"/>
    </source>
</evidence>
<dbReference type="CDD" id="cd04647">
    <property type="entry name" value="LbH_MAT_like"/>
    <property type="match status" value="1"/>
</dbReference>
<accession>A0AAU4K593</accession>
<dbReference type="InterPro" id="IPR018357">
    <property type="entry name" value="Hexapep_transf_CS"/>
</dbReference>
<dbReference type="RefSeq" id="WP_045823160.1">
    <property type="nucleotide sequence ID" value="NZ_CP108021.1"/>
</dbReference>
<evidence type="ECO:0000256" key="2">
    <source>
        <dbReference type="ARBA" id="ARBA00022737"/>
    </source>
</evidence>
<sequence>MTVSKQSDAEKSSAAGEPAKTLTLPDPPGWKTRWSFEELSVGYKIRNRIGGLLFNSFVTHIPFHFIRRNYLKLFGATIGEGTTFLRGLQVFDIDLLNIGENCSIGFRVLFDARSGIAIGDNVVIASDTQFIAGGHDPNHKDFPPVFAPLQVGDYAWVATRATVLGGAHIGRGAVVGACACVTRPVNDLEMVAGVPAKVKSMRDPDALQYTPYYRPLFF</sequence>
<gene>
    <name evidence="4" type="ORF">OG579_04935</name>
</gene>
<evidence type="ECO:0000256" key="3">
    <source>
        <dbReference type="SAM" id="MobiDB-lite"/>
    </source>
</evidence>
<proteinExistence type="predicted"/>
<keyword evidence="2" id="KW-0677">Repeat</keyword>
<dbReference type="Proteomes" id="UP001432128">
    <property type="component" value="Chromosome"/>
</dbReference>
<dbReference type="PANTHER" id="PTHR23416:SF78">
    <property type="entry name" value="LIPOPOLYSACCHARIDE BIOSYNTHESIS O-ACETYL TRANSFERASE WBBJ-RELATED"/>
    <property type="match status" value="1"/>
</dbReference>
<dbReference type="SUPFAM" id="SSF51161">
    <property type="entry name" value="Trimeric LpxA-like enzymes"/>
    <property type="match status" value="1"/>
</dbReference>
<dbReference type="InterPro" id="IPR011004">
    <property type="entry name" value="Trimer_LpxA-like_sf"/>
</dbReference>
<keyword evidence="5" id="KW-1185">Reference proteome</keyword>
<dbReference type="Gene3D" id="2.160.10.10">
    <property type="entry name" value="Hexapeptide repeat proteins"/>
    <property type="match status" value="1"/>
</dbReference>
<protein>
    <submittedName>
        <fullName evidence="4">Acyltransferase</fullName>
    </submittedName>
</protein>
<dbReference type="PANTHER" id="PTHR23416">
    <property type="entry name" value="SIALIC ACID SYNTHASE-RELATED"/>
    <property type="match status" value="1"/>
</dbReference>
<organism evidence="4 5">
    <name type="scientific">Williamsia herbipolensis</name>
    <dbReference type="NCBI Taxonomy" id="1603258"/>
    <lineage>
        <taxon>Bacteria</taxon>
        <taxon>Bacillati</taxon>
        <taxon>Actinomycetota</taxon>
        <taxon>Actinomycetes</taxon>
        <taxon>Mycobacteriales</taxon>
        <taxon>Nocardiaceae</taxon>
        <taxon>Williamsia</taxon>
    </lineage>
</organism>
<name>A0AAU4K593_9NOCA</name>
<evidence type="ECO:0000313" key="5">
    <source>
        <dbReference type="Proteomes" id="UP001432128"/>
    </source>
</evidence>
<feature type="region of interest" description="Disordered" evidence="3">
    <location>
        <begin position="1"/>
        <end position="26"/>
    </location>
</feature>
<keyword evidence="4" id="KW-0012">Acyltransferase</keyword>